<dbReference type="EMBL" id="ML976989">
    <property type="protein sequence ID" value="KAF1957351.1"/>
    <property type="molecule type" value="Genomic_DNA"/>
</dbReference>
<accession>A0A6A5TXK0</accession>
<feature type="compositionally biased region" description="Basic and acidic residues" evidence="1">
    <location>
        <begin position="162"/>
        <end position="176"/>
    </location>
</feature>
<gene>
    <name evidence="2" type="ORF">CC80DRAFT_491482</name>
</gene>
<dbReference type="AlphaFoldDB" id="A0A6A5TXK0"/>
<feature type="region of interest" description="Disordered" evidence="1">
    <location>
        <begin position="1"/>
        <end position="23"/>
    </location>
</feature>
<evidence type="ECO:0000256" key="1">
    <source>
        <dbReference type="SAM" id="MobiDB-lite"/>
    </source>
</evidence>
<keyword evidence="3" id="KW-1185">Reference proteome</keyword>
<evidence type="ECO:0000313" key="3">
    <source>
        <dbReference type="Proteomes" id="UP000800035"/>
    </source>
</evidence>
<organism evidence="2 3">
    <name type="scientific">Byssothecium circinans</name>
    <dbReference type="NCBI Taxonomy" id="147558"/>
    <lineage>
        <taxon>Eukaryota</taxon>
        <taxon>Fungi</taxon>
        <taxon>Dikarya</taxon>
        <taxon>Ascomycota</taxon>
        <taxon>Pezizomycotina</taxon>
        <taxon>Dothideomycetes</taxon>
        <taxon>Pleosporomycetidae</taxon>
        <taxon>Pleosporales</taxon>
        <taxon>Massarineae</taxon>
        <taxon>Massarinaceae</taxon>
        <taxon>Byssothecium</taxon>
    </lineage>
</organism>
<name>A0A6A5TXK0_9PLEO</name>
<evidence type="ECO:0000313" key="2">
    <source>
        <dbReference type="EMBL" id="KAF1957351.1"/>
    </source>
</evidence>
<protein>
    <submittedName>
        <fullName evidence="2">Uncharacterized protein</fullName>
    </submittedName>
</protein>
<feature type="compositionally biased region" description="Basic and acidic residues" evidence="1">
    <location>
        <begin position="47"/>
        <end position="87"/>
    </location>
</feature>
<feature type="region of interest" description="Disordered" evidence="1">
    <location>
        <begin position="142"/>
        <end position="179"/>
    </location>
</feature>
<sequence>MSRSPDRDRIRKRRSRTLTGSRILSGAQKALRLIEYGGDPVYSPDPEYVKRKEGTAGDQDKDDERKNVRFNESERGRDGERDRDVYEYGHGYPPATYYPSTNSIPPPPELPEYHRYVRPGPSGEAFIRRETRNPVIEEIVTDEEDIKVGTGDREEAEEYDIEANRRDDVTKTRTTEGDDDITFEEFAPNGIEDEDVLMEGEEGREGHHAAYVPGGD</sequence>
<reference evidence="2" key="1">
    <citation type="journal article" date="2020" name="Stud. Mycol.">
        <title>101 Dothideomycetes genomes: a test case for predicting lifestyles and emergence of pathogens.</title>
        <authorList>
            <person name="Haridas S."/>
            <person name="Albert R."/>
            <person name="Binder M."/>
            <person name="Bloem J."/>
            <person name="Labutti K."/>
            <person name="Salamov A."/>
            <person name="Andreopoulos B."/>
            <person name="Baker S."/>
            <person name="Barry K."/>
            <person name="Bills G."/>
            <person name="Bluhm B."/>
            <person name="Cannon C."/>
            <person name="Castanera R."/>
            <person name="Culley D."/>
            <person name="Daum C."/>
            <person name="Ezra D."/>
            <person name="Gonzalez J."/>
            <person name="Henrissat B."/>
            <person name="Kuo A."/>
            <person name="Liang C."/>
            <person name="Lipzen A."/>
            <person name="Lutzoni F."/>
            <person name="Magnuson J."/>
            <person name="Mondo S."/>
            <person name="Nolan M."/>
            <person name="Ohm R."/>
            <person name="Pangilinan J."/>
            <person name="Park H.-J."/>
            <person name="Ramirez L."/>
            <person name="Alfaro M."/>
            <person name="Sun H."/>
            <person name="Tritt A."/>
            <person name="Yoshinaga Y."/>
            <person name="Zwiers L.-H."/>
            <person name="Turgeon B."/>
            <person name="Goodwin S."/>
            <person name="Spatafora J."/>
            <person name="Crous P."/>
            <person name="Grigoriev I."/>
        </authorList>
    </citation>
    <scope>NUCLEOTIDE SEQUENCE</scope>
    <source>
        <strain evidence="2">CBS 675.92</strain>
    </source>
</reference>
<dbReference type="Proteomes" id="UP000800035">
    <property type="component" value="Unassembled WGS sequence"/>
</dbReference>
<feature type="region of interest" description="Disordered" evidence="1">
    <location>
        <begin position="35"/>
        <end position="117"/>
    </location>
</feature>
<proteinExistence type="predicted"/>
<dbReference type="OrthoDB" id="5865767at2759"/>